<dbReference type="CDD" id="cd18577">
    <property type="entry name" value="ABC_6TM_Pgp_ABCB1_D1_like"/>
    <property type="match status" value="1"/>
</dbReference>
<keyword evidence="5" id="KW-0067">ATP-binding</keyword>
<dbReference type="EMBL" id="HBGD01003949">
    <property type="protein sequence ID" value="CAD9080007.1"/>
    <property type="molecule type" value="Transcribed_RNA"/>
</dbReference>
<feature type="transmembrane region" description="Helical" evidence="9">
    <location>
        <begin position="366"/>
        <end position="386"/>
    </location>
</feature>
<feature type="transmembrane region" description="Helical" evidence="9">
    <location>
        <begin position="332"/>
        <end position="354"/>
    </location>
</feature>
<dbReference type="Gene3D" id="3.40.50.300">
    <property type="entry name" value="P-loop containing nucleotide triphosphate hydrolases"/>
    <property type="match status" value="1"/>
</dbReference>
<evidence type="ECO:0008006" key="13">
    <source>
        <dbReference type="Google" id="ProtNLM"/>
    </source>
</evidence>
<dbReference type="PANTHER" id="PTHR43394">
    <property type="entry name" value="ATP-DEPENDENT PERMEASE MDL1, MITOCHONDRIAL"/>
    <property type="match status" value="1"/>
</dbReference>
<keyword evidence="7 9" id="KW-0472">Membrane</keyword>
<dbReference type="SUPFAM" id="SSF52540">
    <property type="entry name" value="P-loop containing nucleoside triphosphate hydrolases"/>
    <property type="match status" value="1"/>
</dbReference>
<dbReference type="CDD" id="cd03249">
    <property type="entry name" value="ABC_MTABC3_MDL1_MDL2"/>
    <property type="match status" value="1"/>
</dbReference>
<evidence type="ECO:0000256" key="9">
    <source>
        <dbReference type="SAM" id="Phobius"/>
    </source>
</evidence>
<dbReference type="InterPro" id="IPR011527">
    <property type="entry name" value="ABC1_TM_dom"/>
</dbReference>
<dbReference type="Pfam" id="PF00005">
    <property type="entry name" value="ABC_tran"/>
    <property type="match status" value="1"/>
</dbReference>
<evidence type="ECO:0000256" key="3">
    <source>
        <dbReference type="ARBA" id="ARBA00022692"/>
    </source>
</evidence>
<name>A0A7S1KNK0_9EUKA</name>
<feature type="domain" description="ABC transmembrane type-1" evidence="11">
    <location>
        <begin position="100"/>
        <end position="393"/>
    </location>
</feature>
<evidence type="ECO:0000259" key="10">
    <source>
        <dbReference type="PROSITE" id="PS50893"/>
    </source>
</evidence>
<dbReference type="GO" id="GO:0016887">
    <property type="term" value="F:ATP hydrolysis activity"/>
    <property type="evidence" value="ECO:0007669"/>
    <property type="project" value="InterPro"/>
</dbReference>
<feature type="region of interest" description="Disordered" evidence="8">
    <location>
        <begin position="54"/>
        <end position="79"/>
    </location>
</feature>
<evidence type="ECO:0000256" key="4">
    <source>
        <dbReference type="ARBA" id="ARBA00022741"/>
    </source>
</evidence>
<keyword evidence="6 9" id="KW-1133">Transmembrane helix</keyword>
<dbReference type="PROSITE" id="PS50929">
    <property type="entry name" value="ABC_TM1F"/>
    <property type="match status" value="1"/>
</dbReference>
<dbReference type="Pfam" id="PF00664">
    <property type="entry name" value="ABC_membrane"/>
    <property type="match status" value="1"/>
</dbReference>
<dbReference type="PANTHER" id="PTHR43394:SF1">
    <property type="entry name" value="ATP-BINDING CASSETTE SUB-FAMILY B MEMBER 10, MITOCHONDRIAL"/>
    <property type="match status" value="1"/>
</dbReference>
<dbReference type="PROSITE" id="PS50893">
    <property type="entry name" value="ABC_TRANSPORTER_2"/>
    <property type="match status" value="1"/>
</dbReference>
<comment type="similarity">
    <text evidence="2">Belongs to the ABC transporter superfamily. ABCB family. Multidrug resistance exporter (TC 3.A.1.201) subfamily.</text>
</comment>
<evidence type="ECO:0000313" key="12">
    <source>
        <dbReference type="EMBL" id="CAD9080007.1"/>
    </source>
</evidence>
<sequence length="693" mass="75527">MTVGENHSSTGDLIPSSSLAPIPPIPVEENNDKIVEATKQSRMSLEEIDTAIDVGKLKKENQNEKSSTNTTEFTDPHEPNPKFPFGLINKIGIDWIWQCLAIFFAIGAGLGGPCFYLVFQELVDTVIPAAGELPPTDSELQSAINGIALKMVYIALGLGLAEGLKEAFLTIARHRFQAKLKGSFFEALCNQEMGYFDIKKTGNLLSHLSEDVAIVEEAWTSNLAKTFQFMSQFVVGVILSFRASWFQSLMMMCIIPFFSLVAVSGVFVAWSSKLTSNSAARALSTATEVVTGMKTVRSMSGEEKEAKRFNKSLSKVVLASLFKSLATGSAMFFGHLIIWCGVAFSFFIGGILITDGIGGHKITIGTMFQTFGVSLFAVIGLAQTAAEGAQLLKSLASANQLLKVVEREPQITPRGGTRIPPEELKGRIVFENVSFAYPSRPDVVVLENFSLTIEPGQSVALVGESGSGKSTITNLLEKFYLPLTGRITVDGYNLYDIDPKWWRRTIGIVTQEPVLFGMSIEDNIKYASLHGLITDPNISHEEVEESAKKANAHDFIMDLRDKYETLVGERGVGLSGGQKQRVAIARVCLTDPTILLLDEATSALDNESESLVQDALNKLMKGRTTVSIAHRLSTIVDSDKIVVMSKGKIVEMGNHQELLQLGGYYRVLAEKQTMGRSGSSAESLDMIGEVDDE</sequence>
<feature type="transmembrane region" description="Helical" evidence="9">
    <location>
        <begin position="95"/>
        <end position="119"/>
    </location>
</feature>
<feature type="compositionally biased region" description="Polar residues" evidence="8">
    <location>
        <begin position="1"/>
        <end position="11"/>
    </location>
</feature>
<dbReference type="SUPFAM" id="SSF90123">
    <property type="entry name" value="ABC transporter transmembrane region"/>
    <property type="match status" value="1"/>
</dbReference>
<proteinExistence type="inferred from homology"/>
<reference evidence="12" key="1">
    <citation type="submission" date="2021-01" db="EMBL/GenBank/DDBJ databases">
        <authorList>
            <person name="Corre E."/>
            <person name="Pelletier E."/>
            <person name="Niang G."/>
            <person name="Scheremetjew M."/>
            <person name="Finn R."/>
            <person name="Kale V."/>
            <person name="Holt S."/>
            <person name="Cochrane G."/>
            <person name="Meng A."/>
            <person name="Brown T."/>
            <person name="Cohen L."/>
        </authorList>
    </citation>
    <scope>NUCLEOTIDE SEQUENCE</scope>
    <source>
        <strain evidence="12">WS</strain>
    </source>
</reference>
<keyword evidence="3 9" id="KW-0812">Transmembrane</keyword>
<dbReference type="InterPro" id="IPR039421">
    <property type="entry name" value="Type_1_exporter"/>
</dbReference>
<dbReference type="InterPro" id="IPR036640">
    <property type="entry name" value="ABC1_TM_sf"/>
</dbReference>
<protein>
    <recommendedName>
        <fullName evidence="13">Bile salt export pump</fullName>
    </recommendedName>
</protein>
<feature type="domain" description="ABC transporter" evidence="10">
    <location>
        <begin position="428"/>
        <end position="671"/>
    </location>
</feature>
<feature type="transmembrane region" description="Helical" evidence="9">
    <location>
        <begin position="143"/>
        <end position="164"/>
    </location>
</feature>
<dbReference type="FunFam" id="3.40.50.300:FF:000251">
    <property type="entry name" value="ABC transporter B family member 19"/>
    <property type="match status" value="1"/>
</dbReference>
<evidence type="ECO:0000256" key="7">
    <source>
        <dbReference type="ARBA" id="ARBA00023136"/>
    </source>
</evidence>
<evidence type="ECO:0000256" key="1">
    <source>
        <dbReference type="ARBA" id="ARBA00004141"/>
    </source>
</evidence>
<accession>A0A7S1KNK0</accession>
<dbReference type="GO" id="GO:0005524">
    <property type="term" value="F:ATP binding"/>
    <property type="evidence" value="ECO:0007669"/>
    <property type="project" value="UniProtKB-KW"/>
</dbReference>
<dbReference type="GO" id="GO:0005743">
    <property type="term" value="C:mitochondrial inner membrane"/>
    <property type="evidence" value="ECO:0007669"/>
    <property type="project" value="TreeGrafter"/>
</dbReference>
<dbReference type="InterPro" id="IPR003593">
    <property type="entry name" value="AAA+_ATPase"/>
</dbReference>
<feature type="transmembrane region" description="Helical" evidence="9">
    <location>
        <begin position="249"/>
        <end position="270"/>
    </location>
</feature>
<evidence type="ECO:0000256" key="5">
    <source>
        <dbReference type="ARBA" id="ARBA00022840"/>
    </source>
</evidence>
<dbReference type="AlphaFoldDB" id="A0A7S1KNK0"/>
<evidence type="ECO:0000256" key="6">
    <source>
        <dbReference type="ARBA" id="ARBA00022989"/>
    </source>
</evidence>
<evidence type="ECO:0000259" key="11">
    <source>
        <dbReference type="PROSITE" id="PS50929"/>
    </source>
</evidence>
<dbReference type="SMART" id="SM00382">
    <property type="entry name" value="AAA"/>
    <property type="match status" value="1"/>
</dbReference>
<organism evidence="12">
    <name type="scientific">Percolomonas cosmopolitus</name>
    <dbReference type="NCBI Taxonomy" id="63605"/>
    <lineage>
        <taxon>Eukaryota</taxon>
        <taxon>Discoba</taxon>
        <taxon>Heterolobosea</taxon>
        <taxon>Tetramitia</taxon>
        <taxon>Eutetramitia</taxon>
        <taxon>Percolomonadidae</taxon>
        <taxon>Percolomonas</taxon>
    </lineage>
</organism>
<dbReference type="InterPro" id="IPR027417">
    <property type="entry name" value="P-loop_NTPase"/>
</dbReference>
<feature type="region of interest" description="Disordered" evidence="8">
    <location>
        <begin position="1"/>
        <end position="27"/>
    </location>
</feature>
<dbReference type="GO" id="GO:0015421">
    <property type="term" value="F:ABC-type oligopeptide transporter activity"/>
    <property type="evidence" value="ECO:0007669"/>
    <property type="project" value="TreeGrafter"/>
</dbReference>
<feature type="compositionally biased region" description="Polar residues" evidence="8">
    <location>
        <begin position="64"/>
        <end position="73"/>
    </location>
</feature>
<evidence type="ECO:0000256" key="2">
    <source>
        <dbReference type="ARBA" id="ARBA00007577"/>
    </source>
</evidence>
<dbReference type="Gene3D" id="1.20.1560.10">
    <property type="entry name" value="ABC transporter type 1, transmembrane domain"/>
    <property type="match status" value="1"/>
</dbReference>
<comment type="subcellular location">
    <subcellularLocation>
        <location evidence="1">Membrane</location>
        <topology evidence="1">Multi-pass membrane protein</topology>
    </subcellularLocation>
</comment>
<dbReference type="GO" id="GO:0090374">
    <property type="term" value="P:oligopeptide export from mitochondrion"/>
    <property type="evidence" value="ECO:0007669"/>
    <property type="project" value="TreeGrafter"/>
</dbReference>
<evidence type="ECO:0000256" key="8">
    <source>
        <dbReference type="SAM" id="MobiDB-lite"/>
    </source>
</evidence>
<gene>
    <name evidence="12" type="ORF">PCOS0759_LOCUS3247</name>
</gene>
<dbReference type="InterPro" id="IPR003439">
    <property type="entry name" value="ABC_transporter-like_ATP-bd"/>
</dbReference>
<keyword evidence="4" id="KW-0547">Nucleotide-binding</keyword>